<name>A0A0F9PW97_9ZZZZ</name>
<protein>
    <submittedName>
        <fullName evidence="1">Uncharacterized protein</fullName>
    </submittedName>
</protein>
<accession>A0A0F9PW97</accession>
<dbReference type="EMBL" id="LAZR01002519">
    <property type="protein sequence ID" value="KKN28997.1"/>
    <property type="molecule type" value="Genomic_DNA"/>
</dbReference>
<sequence>MPYVKIEPSGCCERHGSAQIRLAMYLTSGDTRYSNHADGSPFHNHFIYDNLSMTLSEIKDLANYHLANFYEAWKQGKPMRSGWDTKHRIRPKRYDESLSPEVYAGRKALCNEKIAKIGFIAGINLAGASLGRGRLFPATDIDVGSGAIDRNSFESNNKTAIDYYNPANESGVLDTFEMWFKVESGSSTKMGTFYTDPTVPDFNVRDFEAIGVVEAGSKQTFTGLDCDVEAGDYIGFYANPGELEKTFGGSVTLYDKNGDQFAAGKQTYTLNLTRQLSLYATGVAISPSRGWWSK</sequence>
<comment type="caution">
    <text evidence="1">The sequence shown here is derived from an EMBL/GenBank/DDBJ whole genome shotgun (WGS) entry which is preliminary data.</text>
</comment>
<dbReference type="AlphaFoldDB" id="A0A0F9PW97"/>
<organism evidence="1">
    <name type="scientific">marine sediment metagenome</name>
    <dbReference type="NCBI Taxonomy" id="412755"/>
    <lineage>
        <taxon>unclassified sequences</taxon>
        <taxon>metagenomes</taxon>
        <taxon>ecological metagenomes</taxon>
    </lineage>
</organism>
<reference evidence="1" key="1">
    <citation type="journal article" date="2015" name="Nature">
        <title>Complex archaea that bridge the gap between prokaryotes and eukaryotes.</title>
        <authorList>
            <person name="Spang A."/>
            <person name="Saw J.H."/>
            <person name="Jorgensen S.L."/>
            <person name="Zaremba-Niedzwiedzka K."/>
            <person name="Martijn J."/>
            <person name="Lind A.E."/>
            <person name="van Eijk R."/>
            <person name="Schleper C."/>
            <person name="Guy L."/>
            <person name="Ettema T.J."/>
        </authorList>
    </citation>
    <scope>NUCLEOTIDE SEQUENCE</scope>
</reference>
<evidence type="ECO:0000313" key="1">
    <source>
        <dbReference type="EMBL" id="KKN28997.1"/>
    </source>
</evidence>
<gene>
    <name evidence="1" type="ORF">LCGC14_0848630</name>
</gene>
<proteinExistence type="predicted"/>